<evidence type="ECO:0000313" key="3">
    <source>
        <dbReference type="Proteomes" id="UP000198379"/>
    </source>
</evidence>
<dbReference type="Pfam" id="PF12867">
    <property type="entry name" value="DinB_2"/>
    <property type="match status" value="1"/>
</dbReference>
<protein>
    <submittedName>
        <fullName evidence="2">DinB superfamily protein</fullName>
    </submittedName>
</protein>
<gene>
    <name evidence="2" type="ORF">SAMN06265376_102405</name>
</gene>
<dbReference type="Gene3D" id="1.20.120.450">
    <property type="entry name" value="dinb family like domain"/>
    <property type="match status" value="1"/>
</dbReference>
<dbReference type="Proteomes" id="UP000198379">
    <property type="component" value="Unassembled WGS sequence"/>
</dbReference>
<dbReference type="InterPro" id="IPR024775">
    <property type="entry name" value="DinB-like"/>
</dbReference>
<proteinExistence type="predicted"/>
<dbReference type="OrthoDB" id="9814103at2"/>
<feature type="domain" description="DinB-like" evidence="1">
    <location>
        <begin position="30"/>
        <end position="152"/>
    </location>
</feature>
<accession>A0A238YX50</accession>
<evidence type="ECO:0000259" key="1">
    <source>
        <dbReference type="Pfam" id="PF12867"/>
    </source>
</evidence>
<evidence type="ECO:0000313" key="2">
    <source>
        <dbReference type="EMBL" id="SNR75298.1"/>
    </source>
</evidence>
<dbReference type="RefSeq" id="WP_089371153.1">
    <property type="nucleotide sequence ID" value="NZ_BMEP01000001.1"/>
</dbReference>
<dbReference type="SUPFAM" id="SSF109854">
    <property type="entry name" value="DinB/YfiT-like putative metalloenzymes"/>
    <property type="match status" value="1"/>
</dbReference>
<dbReference type="EMBL" id="FZNY01000002">
    <property type="protein sequence ID" value="SNR75298.1"/>
    <property type="molecule type" value="Genomic_DNA"/>
</dbReference>
<reference evidence="2 3" key="1">
    <citation type="submission" date="2017-06" db="EMBL/GenBank/DDBJ databases">
        <authorList>
            <person name="Kim H.J."/>
            <person name="Triplett B.A."/>
        </authorList>
    </citation>
    <scope>NUCLEOTIDE SEQUENCE [LARGE SCALE GENOMIC DNA]</scope>
    <source>
        <strain evidence="2 3">DSM 25597</strain>
    </source>
</reference>
<organism evidence="2 3">
    <name type="scientific">Dokdonia pacifica</name>
    <dbReference type="NCBI Taxonomy" id="1627892"/>
    <lineage>
        <taxon>Bacteria</taxon>
        <taxon>Pseudomonadati</taxon>
        <taxon>Bacteroidota</taxon>
        <taxon>Flavobacteriia</taxon>
        <taxon>Flavobacteriales</taxon>
        <taxon>Flavobacteriaceae</taxon>
        <taxon>Dokdonia</taxon>
    </lineage>
</organism>
<keyword evidence="3" id="KW-1185">Reference proteome</keyword>
<dbReference type="AlphaFoldDB" id="A0A238YX50"/>
<sequence>MNYLIKNIIKQYQDVQNGSLWIGSTFSSKLNNIDHNKVFERPIVGLHSIAEIISHLTLWRKETILKIQIGKGSKTDDCEENWLPNDKLKLIGWQKIKSEYDKTLLELIDLLESKEDSFLNEVYYDTDFKGNYAYSFVINGMLHHDIYHLGQLGIIIKYLNKNDEEQ</sequence>
<name>A0A238YX50_9FLAO</name>
<dbReference type="InterPro" id="IPR034660">
    <property type="entry name" value="DinB/YfiT-like"/>
</dbReference>